<dbReference type="CDD" id="cd03014">
    <property type="entry name" value="PRX_Atyp2cys"/>
    <property type="match status" value="1"/>
</dbReference>
<comment type="miscellaneous">
    <text evidence="6">The active site is a conserved redox-active cysteine residue, the peroxidatic cysteine (C(P)), which makes the nucleophilic attack on the peroxide substrate. The peroxide oxidizes the C(P)-SH to cysteine sulfenic acid (C(P)-SOH), which then reacts with another cysteine residue, the resolving cysteine (C(R)), to form a disulfide bridge. The disulfide is subsequently reduced by an appropriate electron donor to complete the catalytic cycle. In this atypical 2-Cys peroxiredoxin, C(R) is present in the same subunit to form an intramolecular disulfide. The disulfide is subsequently reduced by thioredoxin.</text>
</comment>
<reference evidence="8" key="1">
    <citation type="submission" date="2022-12" db="EMBL/GenBank/DDBJ databases">
        <title>Phocaeicola acetigenes sp. nov., isolated feces from a healthy human.</title>
        <authorList>
            <person name="Do H."/>
            <person name="Ha Y.B."/>
            <person name="Kim J.-S."/>
            <person name="Suh M.K."/>
            <person name="Kim H.S."/>
            <person name="Lee J.-S."/>
        </authorList>
    </citation>
    <scope>NUCLEOTIDE SEQUENCE</scope>
    <source>
        <strain evidence="8">KGMB11183</strain>
    </source>
</reference>
<dbReference type="SUPFAM" id="SSF52833">
    <property type="entry name" value="Thioredoxin-like"/>
    <property type="match status" value="1"/>
</dbReference>
<proteinExistence type="inferred from homology"/>
<sequence length="167" mass="18004">METTFKGTHVNLAGKFIEVGATAPDFSLVKGDLSSLSLHDVKGKNIVLNIFPSMDTGVCAASVRKFNELATQMPNTVVLAISKDLPFAQSRFCTAEGIENVISLSDFRYTSDFGKEYGVLMTDGPLCGLLARAVVIINPEGKVIYTELVPEITQEPNYDAALAAIQK</sequence>
<dbReference type="InterPro" id="IPR036249">
    <property type="entry name" value="Thioredoxin-like_sf"/>
</dbReference>
<evidence type="ECO:0000256" key="3">
    <source>
        <dbReference type="ARBA" id="ARBA00023002"/>
    </source>
</evidence>
<evidence type="ECO:0000259" key="7">
    <source>
        <dbReference type="PROSITE" id="PS51352"/>
    </source>
</evidence>
<dbReference type="Pfam" id="PF08534">
    <property type="entry name" value="Redoxin"/>
    <property type="match status" value="1"/>
</dbReference>
<name>A0ABT4PJA9_9BACT</name>
<dbReference type="PANTHER" id="PTHR43110">
    <property type="entry name" value="THIOL PEROXIDASE"/>
    <property type="match status" value="1"/>
</dbReference>
<dbReference type="EMBL" id="JAPZVM010000009">
    <property type="protein sequence ID" value="MCZ8373146.1"/>
    <property type="molecule type" value="Genomic_DNA"/>
</dbReference>
<keyword evidence="4 6" id="KW-1015">Disulfide bond</keyword>
<comment type="function">
    <text evidence="6">Thiol-specific peroxidase that catalyzes the reduction of hydrogen peroxide and organic hydroperoxides to water and alcohols, respectively. Plays a role in cell protection against oxidative stress by detoxifying peroxides.</text>
</comment>
<dbReference type="InterPro" id="IPR013766">
    <property type="entry name" value="Thioredoxin_domain"/>
</dbReference>
<dbReference type="NCBIfam" id="NF001808">
    <property type="entry name" value="PRK00522.1"/>
    <property type="match status" value="1"/>
</dbReference>
<comment type="similarity">
    <text evidence="6">Belongs to the peroxiredoxin family. Tpx subfamily.</text>
</comment>
<feature type="active site" description="Cysteine sulfenic acid (-SOH) intermediate" evidence="6">
    <location>
        <position position="59"/>
    </location>
</feature>
<gene>
    <name evidence="6 8" type="primary">tpx</name>
    <name evidence="8" type="ORF">O6P32_10570</name>
</gene>
<dbReference type="Proteomes" id="UP001141933">
    <property type="component" value="Unassembled WGS sequence"/>
</dbReference>
<dbReference type="HAMAP" id="MF_00269">
    <property type="entry name" value="Tpx"/>
    <property type="match status" value="1"/>
</dbReference>
<dbReference type="PANTHER" id="PTHR43110:SF1">
    <property type="entry name" value="THIOL PEROXIDASE"/>
    <property type="match status" value="1"/>
</dbReference>
<dbReference type="InterPro" id="IPR050455">
    <property type="entry name" value="Tpx_Peroxidase_subfamily"/>
</dbReference>
<evidence type="ECO:0000256" key="2">
    <source>
        <dbReference type="ARBA" id="ARBA00022862"/>
    </source>
</evidence>
<feature type="domain" description="Thioredoxin" evidence="7">
    <location>
        <begin position="17"/>
        <end position="167"/>
    </location>
</feature>
<comment type="subunit">
    <text evidence="6">Homodimer.</text>
</comment>
<evidence type="ECO:0000256" key="1">
    <source>
        <dbReference type="ARBA" id="ARBA00022559"/>
    </source>
</evidence>
<dbReference type="InterPro" id="IPR002065">
    <property type="entry name" value="TPX"/>
</dbReference>
<feature type="disulfide bond" description="Redox-active" evidence="6">
    <location>
        <begin position="59"/>
        <end position="93"/>
    </location>
</feature>
<evidence type="ECO:0000313" key="9">
    <source>
        <dbReference type="Proteomes" id="UP001141933"/>
    </source>
</evidence>
<dbReference type="InterPro" id="IPR018219">
    <property type="entry name" value="Tpx_CS"/>
</dbReference>
<protein>
    <recommendedName>
        <fullName evidence="6">Thiol peroxidase</fullName>
        <shortName evidence="6">Tpx</shortName>
        <ecNumber evidence="6">1.11.1.24</ecNumber>
    </recommendedName>
    <alternativeName>
        <fullName evidence="6">Peroxiredoxin tpx</fullName>
        <shortName evidence="6">Prx</shortName>
    </alternativeName>
    <alternativeName>
        <fullName evidence="6">Thioredoxin peroxidase</fullName>
    </alternativeName>
    <alternativeName>
        <fullName evidence="6">Thioredoxin-dependent peroxiredoxin</fullName>
    </alternativeName>
</protein>
<dbReference type="EC" id="1.11.1.24" evidence="6"/>
<dbReference type="RefSeq" id="WP_178266205.1">
    <property type="nucleotide sequence ID" value="NZ_JAPZVM010000009.1"/>
</dbReference>
<keyword evidence="9" id="KW-1185">Reference proteome</keyword>
<evidence type="ECO:0000256" key="6">
    <source>
        <dbReference type="HAMAP-Rule" id="MF_00269"/>
    </source>
</evidence>
<dbReference type="Gene3D" id="3.40.30.10">
    <property type="entry name" value="Glutaredoxin"/>
    <property type="match status" value="1"/>
</dbReference>
<comment type="caution">
    <text evidence="8">The sequence shown here is derived from an EMBL/GenBank/DDBJ whole genome shotgun (WGS) entry which is preliminary data.</text>
</comment>
<organism evidence="8 9">
    <name type="scientific">Phocaeicola acetigenes</name>
    <dbReference type="NCBI Taxonomy" id="3016083"/>
    <lineage>
        <taxon>Bacteria</taxon>
        <taxon>Pseudomonadati</taxon>
        <taxon>Bacteroidota</taxon>
        <taxon>Bacteroidia</taxon>
        <taxon>Bacteroidales</taxon>
        <taxon>Bacteroidaceae</taxon>
        <taxon>Phocaeicola</taxon>
    </lineage>
</organism>
<dbReference type="PROSITE" id="PS51352">
    <property type="entry name" value="THIOREDOXIN_2"/>
    <property type="match status" value="1"/>
</dbReference>
<dbReference type="PROSITE" id="PS01265">
    <property type="entry name" value="TPX"/>
    <property type="match status" value="1"/>
</dbReference>
<dbReference type="InterPro" id="IPR013740">
    <property type="entry name" value="Redoxin"/>
</dbReference>
<accession>A0ABT4PJA9</accession>
<evidence type="ECO:0000313" key="8">
    <source>
        <dbReference type="EMBL" id="MCZ8373146.1"/>
    </source>
</evidence>
<keyword evidence="5 6" id="KW-0676">Redox-active center</keyword>
<keyword evidence="3 6" id="KW-0560">Oxidoreductase</keyword>
<comment type="catalytic activity">
    <reaction evidence="6">
        <text>a hydroperoxide + [thioredoxin]-dithiol = an alcohol + [thioredoxin]-disulfide + H2O</text>
        <dbReference type="Rhea" id="RHEA:62620"/>
        <dbReference type="Rhea" id="RHEA-COMP:10698"/>
        <dbReference type="Rhea" id="RHEA-COMP:10700"/>
        <dbReference type="ChEBI" id="CHEBI:15377"/>
        <dbReference type="ChEBI" id="CHEBI:29950"/>
        <dbReference type="ChEBI" id="CHEBI:30879"/>
        <dbReference type="ChEBI" id="CHEBI:35924"/>
        <dbReference type="ChEBI" id="CHEBI:50058"/>
        <dbReference type="EC" id="1.11.1.24"/>
    </reaction>
</comment>
<keyword evidence="1 6" id="KW-0575">Peroxidase</keyword>
<dbReference type="GO" id="GO:0004601">
    <property type="term" value="F:peroxidase activity"/>
    <property type="evidence" value="ECO:0007669"/>
    <property type="project" value="UniProtKB-KW"/>
</dbReference>
<keyword evidence="2 6" id="KW-0049">Antioxidant</keyword>
<evidence type="ECO:0000256" key="4">
    <source>
        <dbReference type="ARBA" id="ARBA00023157"/>
    </source>
</evidence>
<evidence type="ECO:0000256" key="5">
    <source>
        <dbReference type="ARBA" id="ARBA00023284"/>
    </source>
</evidence>